<evidence type="ECO:0000313" key="2">
    <source>
        <dbReference type="EMBL" id="MFC4336729.1"/>
    </source>
</evidence>
<accession>A0ABV8U0V2</accession>
<evidence type="ECO:0000313" key="3">
    <source>
        <dbReference type="Proteomes" id="UP001595823"/>
    </source>
</evidence>
<gene>
    <name evidence="2" type="ORF">ACFPET_16130</name>
</gene>
<comment type="caution">
    <text evidence="2">The sequence shown here is derived from an EMBL/GenBank/DDBJ whole genome shotgun (WGS) entry which is preliminary data.</text>
</comment>
<proteinExistence type="predicted"/>
<dbReference type="EMBL" id="JBHSDK010000021">
    <property type="protein sequence ID" value="MFC4336729.1"/>
    <property type="molecule type" value="Genomic_DNA"/>
</dbReference>
<dbReference type="RefSeq" id="WP_380622929.1">
    <property type="nucleotide sequence ID" value="NZ_JBHSDK010000021.1"/>
</dbReference>
<dbReference type="Proteomes" id="UP001595823">
    <property type="component" value="Unassembled WGS sequence"/>
</dbReference>
<keyword evidence="1" id="KW-0812">Transmembrane</keyword>
<evidence type="ECO:0000256" key="1">
    <source>
        <dbReference type="SAM" id="Phobius"/>
    </source>
</evidence>
<feature type="transmembrane region" description="Helical" evidence="1">
    <location>
        <begin position="87"/>
        <end position="105"/>
    </location>
</feature>
<reference evidence="3" key="1">
    <citation type="journal article" date="2019" name="Int. J. Syst. Evol. Microbiol.">
        <title>The Global Catalogue of Microorganisms (GCM) 10K type strain sequencing project: providing services to taxonomists for standard genome sequencing and annotation.</title>
        <authorList>
            <consortium name="The Broad Institute Genomics Platform"/>
            <consortium name="The Broad Institute Genome Sequencing Center for Infectious Disease"/>
            <person name="Wu L."/>
            <person name="Ma J."/>
        </authorList>
    </citation>
    <scope>NUCLEOTIDE SEQUENCE [LARGE SCALE GENOMIC DNA]</scope>
    <source>
        <strain evidence="3">IBRC-M 10908</strain>
    </source>
</reference>
<keyword evidence="3" id="KW-1185">Reference proteome</keyword>
<protein>
    <recommendedName>
        <fullName evidence="4">Thiosulfate dehydrogenase [quinone] large subunit</fullName>
    </recommendedName>
</protein>
<feature type="transmembrane region" description="Helical" evidence="1">
    <location>
        <begin position="141"/>
        <end position="163"/>
    </location>
</feature>
<keyword evidence="1" id="KW-0472">Membrane</keyword>
<sequence>MTDTIQEPRASEAAEESRVRPGGKTLALTRIALSLVFLWPALDKTFGLGYATPSGQAWIDGKSPTSGYLMGQEGTFGSLFSGMSGNALVDVLFIGGMAAVGVALLLGIGMRLAAFGATCLMGMLYLSAMPLANNPVMDEHLVYVVLAIALAASRAGDTLGFGAKWGDLGLVRSMPWLK</sequence>
<name>A0ABV8U0V2_9ACTN</name>
<feature type="transmembrane region" description="Helical" evidence="1">
    <location>
        <begin position="112"/>
        <end position="129"/>
    </location>
</feature>
<keyword evidence="1" id="KW-1133">Transmembrane helix</keyword>
<organism evidence="2 3">
    <name type="scientific">Salininema proteolyticum</name>
    <dbReference type="NCBI Taxonomy" id="1607685"/>
    <lineage>
        <taxon>Bacteria</taxon>
        <taxon>Bacillati</taxon>
        <taxon>Actinomycetota</taxon>
        <taxon>Actinomycetes</taxon>
        <taxon>Glycomycetales</taxon>
        <taxon>Glycomycetaceae</taxon>
        <taxon>Salininema</taxon>
    </lineage>
</organism>
<evidence type="ECO:0008006" key="4">
    <source>
        <dbReference type="Google" id="ProtNLM"/>
    </source>
</evidence>